<evidence type="ECO:0000313" key="3">
    <source>
        <dbReference type="EMBL" id="APS00650.1"/>
    </source>
</evidence>
<evidence type="ECO:0000256" key="1">
    <source>
        <dbReference type="SAM" id="MobiDB-lite"/>
    </source>
</evidence>
<keyword evidence="2" id="KW-0472">Membrane</keyword>
<keyword evidence="2" id="KW-1133">Transmembrane helix</keyword>
<reference evidence="3 4" key="1">
    <citation type="submission" date="2016-08" db="EMBL/GenBank/DDBJ databases">
        <title>Identification and validation of antigenic proteins from Pajaroellobacter abortibovis using de-novo genome sequence assembly and reverse vaccinology.</title>
        <authorList>
            <person name="Welly B.T."/>
            <person name="Miller M.R."/>
            <person name="Stott J.L."/>
            <person name="Blanchard M.T."/>
            <person name="Islas-Trejo A.D."/>
            <person name="O'Rourke S.M."/>
            <person name="Young A.E."/>
            <person name="Medrano J.F."/>
            <person name="Van Eenennaam A.L."/>
        </authorList>
    </citation>
    <scope>NUCLEOTIDE SEQUENCE [LARGE SCALE GENOMIC DNA]</scope>
    <source>
        <strain evidence="3 4">BTF92-0548A/99-0131</strain>
    </source>
</reference>
<feature type="region of interest" description="Disordered" evidence="1">
    <location>
        <begin position="1"/>
        <end position="21"/>
    </location>
</feature>
<accession>A0A1L6MYP4</accession>
<proteinExistence type="predicted"/>
<gene>
    <name evidence="3" type="ORF">BCY86_08170</name>
</gene>
<evidence type="ECO:0000256" key="2">
    <source>
        <dbReference type="SAM" id="Phobius"/>
    </source>
</evidence>
<dbReference type="KEGG" id="pabo:BCY86_08170"/>
<name>A0A1L6MYP4_9BACT</name>
<sequence>MDKIPQLQGCPDAKKHKKSKMGKEGYELTAYLFDEFAGFIFLNFSSSGFAFTSIHFVSTRTQTTI</sequence>
<dbReference type="Proteomes" id="UP000185544">
    <property type="component" value="Chromosome"/>
</dbReference>
<feature type="transmembrane region" description="Helical" evidence="2">
    <location>
        <begin position="36"/>
        <end position="57"/>
    </location>
</feature>
<dbReference type="AlphaFoldDB" id="A0A1L6MYP4"/>
<keyword evidence="2" id="KW-0812">Transmembrane</keyword>
<protein>
    <submittedName>
        <fullName evidence="3">Uncharacterized protein</fullName>
    </submittedName>
</protein>
<dbReference type="STRING" id="1882918.BCY86_08170"/>
<dbReference type="EMBL" id="CP016908">
    <property type="protein sequence ID" value="APS00650.1"/>
    <property type="molecule type" value="Genomic_DNA"/>
</dbReference>
<keyword evidence="4" id="KW-1185">Reference proteome</keyword>
<organism evidence="3 4">
    <name type="scientific">Pajaroellobacter abortibovis</name>
    <dbReference type="NCBI Taxonomy" id="1882918"/>
    <lineage>
        <taxon>Bacteria</taxon>
        <taxon>Pseudomonadati</taxon>
        <taxon>Myxococcota</taxon>
        <taxon>Polyangia</taxon>
        <taxon>Polyangiales</taxon>
        <taxon>Polyangiaceae</taxon>
    </lineage>
</organism>
<evidence type="ECO:0000313" key="4">
    <source>
        <dbReference type="Proteomes" id="UP000185544"/>
    </source>
</evidence>